<accession>A0A7W7LK73</accession>
<gene>
    <name evidence="1" type="ORF">FHS39_000735</name>
</gene>
<evidence type="ECO:0000313" key="2">
    <source>
        <dbReference type="Proteomes" id="UP000556084"/>
    </source>
</evidence>
<evidence type="ECO:0000313" key="1">
    <source>
        <dbReference type="EMBL" id="MBB4891735.1"/>
    </source>
</evidence>
<comment type="caution">
    <text evidence="1">The sequence shown here is derived from an EMBL/GenBank/DDBJ whole genome shotgun (WGS) entry which is preliminary data.</text>
</comment>
<protein>
    <submittedName>
        <fullName evidence="1">Uncharacterized protein</fullName>
    </submittedName>
</protein>
<name>A0A7W7LK73_9ACTN</name>
<proteinExistence type="predicted"/>
<sequence length="67" mass="7661">MTNCQVCRNPMWWDMTPPYAPIWYCAVCNHPPERRINSAATPPPCPAGCSKPVTDILRDGTRRYICH</sequence>
<dbReference type="AlphaFoldDB" id="A0A7W7LK73"/>
<reference evidence="1 2" key="1">
    <citation type="submission" date="2020-08" db="EMBL/GenBank/DDBJ databases">
        <title>Genomic Encyclopedia of Type Strains, Phase III (KMG-III): the genomes of soil and plant-associated and newly described type strains.</title>
        <authorList>
            <person name="Whitman W."/>
        </authorList>
    </citation>
    <scope>NUCLEOTIDE SEQUENCE [LARGE SCALE GENOMIC DNA]</scope>
    <source>
        <strain evidence="1 2">CECT 3266</strain>
    </source>
</reference>
<dbReference type="RefSeq" id="WP_184346257.1">
    <property type="nucleotide sequence ID" value="NZ_JACHJH010000001.1"/>
</dbReference>
<organism evidence="1 2">
    <name type="scientific">Streptomyces olivoverticillatus</name>
    <dbReference type="NCBI Taxonomy" id="66427"/>
    <lineage>
        <taxon>Bacteria</taxon>
        <taxon>Bacillati</taxon>
        <taxon>Actinomycetota</taxon>
        <taxon>Actinomycetes</taxon>
        <taxon>Kitasatosporales</taxon>
        <taxon>Streptomycetaceae</taxon>
        <taxon>Streptomyces</taxon>
    </lineage>
</organism>
<keyword evidence="2" id="KW-1185">Reference proteome</keyword>
<dbReference type="Proteomes" id="UP000556084">
    <property type="component" value="Unassembled WGS sequence"/>
</dbReference>
<dbReference type="EMBL" id="JACHJH010000001">
    <property type="protein sequence ID" value="MBB4891735.1"/>
    <property type="molecule type" value="Genomic_DNA"/>
</dbReference>